<evidence type="ECO:0000313" key="2">
    <source>
        <dbReference type="Proteomes" id="UP000462885"/>
    </source>
</evidence>
<evidence type="ECO:0000313" key="1">
    <source>
        <dbReference type="EMBL" id="KAB5433017.1"/>
    </source>
</evidence>
<sequence length="60" mass="6965">MVTVEILEIEVLFCTYVWVTSYILMVEKAIKKGLFHTGTSLFLYACIRDYSPQFIASIRL</sequence>
<name>A0A413M4T5_PHOVU</name>
<dbReference type="Proteomes" id="UP000462885">
    <property type="component" value="Unassembled WGS sequence"/>
</dbReference>
<protein>
    <submittedName>
        <fullName evidence="1">Uncharacterized protein</fullName>
    </submittedName>
</protein>
<comment type="caution">
    <text evidence="1">The sequence shown here is derived from an EMBL/GenBank/DDBJ whole genome shotgun (WGS) entry which is preliminary data.</text>
</comment>
<dbReference type="EMBL" id="WCIF01000039">
    <property type="protein sequence ID" value="KAB5433017.1"/>
    <property type="molecule type" value="Genomic_DNA"/>
</dbReference>
<proteinExistence type="predicted"/>
<gene>
    <name evidence="1" type="ORF">F9Z94_20710</name>
</gene>
<dbReference type="AlphaFoldDB" id="A0A413M4T5"/>
<accession>A0A413M4T5</accession>
<reference evidence="1 2" key="1">
    <citation type="submission" date="2019-10" db="EMBL/GenBank/DDBJ databases">
        <title>Genome Sequence and Assembly of iSURF_14.</title>
        <authorList>
            <person name="Wucher B.R."/>
            <person name="Ruoff K.L."/>
            <person name="Price C.E."/>
            <person name="Valls R.R."/>
            <person name="O'Toole G.A."/>
        </authorList>
    </citation>
    <scope>NUCLEOTIDE SEQUENCE [LARGE SCALE GENOMIC DNA]</scope>
    <source>
        <strain evidence="1 2">ANK132K_3B</strain>
    </source>
</reference>
<organism evidence="1 2">
    <name type="scientific">Phocaeicola vulgatus</name>
    <name type="common">Bacteroides vulgatus</name>
    <dbReference type="NCBI Taxonomy" id="821"/>
    <lineage>
        <taxon>Bacteria</taxon>
        <taxon>Pseudomonadati</taxon>
        <taxon>Bacteroidota</taxon>
        <taxon>Bacteroidia</taxon>
        <taxon>Bacteroidales</taxon>
        <taxon>Bacteroidaceae</taxon>
        <taxon>Phocaeicola</taxon>
    </lineage>
</organism>